<dbReference type="Gene3D" id="3.30.565.10">
    <property type="entry name" value="Histidine kinase-like ATPase, C-terminal domain"/>
    <property type="match status" value="1"/>
</dbReference>
<name>A0ABU8SAI7_9SPHN</name>
<dbReference type="InterPro" id="IPR036890">
    <property type="entry name" value="HATPase_C_sf"/>
</dbReference>
<keyword evidence="7" id="KW-0547">Nucleotide-binding</keyword>
<evidence type="ECO:0000256" key="12">
    <source>
        <dbReference type="SAM" id="Phobius"/>
    </source>
</evidence>
<accession>A0ABU8SAI7</accession>
<evidence type="ECO:0000256" key="8">
    <source>
        <dbReference type="ARBA" id="ARBA00022777"/>
    </source>
</evidence>
<evidence type="ECO:0000256" key="9">
    <source>
        <dbReference type="ARBA" id="ARBA00022840"/>
    </source>
</evidence>
<feature type="transmembrane region" description="Helical" evidence="12">
    <location>
        <begin position="21"/>
        <end position="41"/>
    </location>
</feature>
<reference evidence="14 15" key="1">
    <citation type="submission" date="2024-03" db="EMBL/GenBank/DDBJ databases">
        <authorList>
            <person name="Jo J.-H."/>
        </authorList>
    </citation>
    <scope>NUCLEOTIDE SEQUENCE [LARGE SCALE GENOMIC DNA]</scope>
    <source>
        <strain evidence="14 15">AS3R-12</strain>
    </source>
</reference>
<dbReference type="SUPFAM" id="SSF55874">
    <property type="entry name" value="ATPase domain of HSP90 chaperone/DNA topoisomerase II/histidine kinase"/>
    <property type="match status" value="1"/>
</dbReference>
<comment type="caution">
    <text evidence="14">The sequence shown here is derived from an EMBL/GenBank/DDBJ whole genome shotgun (WGS) entry which is preliminary data.</text>
</comment>
<dbReference type="SMART" id="SM01079">
    <property type="entry name" value="CHASE"/>
    <property type="match status" value="1"/>
</dbReference>
<evidence type="ECO:0000256" key="2">
    <source>
        <dbReference type="ARBA" id="ARBA00004370"/>
    </source>
</evidence>
<keyword evidence="11 12" id="KW-0472">Membrane</keyword>
<keyword evidence="10 12" id="KW-1133">Transmembrane helix</keyword>
<evidence type="ECO:0000256" key="10">
    <source>
        <dbReference type="ARBA" id="ARBA00022989"/>
    </source>
</evidence>
<dbReference type="InterPro" id="IPR011102">
    <property type="entry name" value="Sig_transdc_His_kinase_HWE"/>
</dbReference>
<dbReference type="Proteomes" id="UP001379235">
    <property type="component" value="Unassembled WGS sequence"/>
</dbReference>
<dbReference type="RefSeq" id="WP_339967262.1">
    <property type="nucleotide sequence ID" value="NZ_JBBHJY010000005.1"/>
</dbReference>
<dbReference type="EMBL" id="JBBHJY010000005">
    <property type="protein sequence ID" value="MEJ6010551.1"/>
    <property type="molecule type" value="Genomic_DNA"/>
</dbReference>
<dbReference type="Pfam" id="PF03924">
    <property type="entry name" value="CHASE"/>
    <property type="match status" value="1"/>
</dbReference>
<gene>
    <name evidence="14" type="ORF">WG900_11560</name>
</gene>
<dbReference type="Gene3D" id="3.30.450.350">
    <property type="entry name" value="CHASE domain"/>
    <property type="match status" value="1"/>
</dbReference>
<dbReference type="InterPro" id="IPR042240">
    <property type="entry name" value="CHASE_sf"/>
</dbReference>
<comment type="subcellular location">
    <subcellularLocation>
        <location evidence="2">Membrane</location>
    </subcellularLocation>
</comment>
<feature type="transmembrane region" description="Helical" evidence="12">
    <location>
        <begin position="310"/>
        <end position="332"/>
    </location>
</feature>
<proteinExistence type="predicted"/>
<keyword evidence="15" id="KW-1185">Reference proteome</keyword>
<dbReference type="Pfam" id="PF07536">
    <property type="entry name" value="HWE_HK"/>
    <property type="match status" value="1"/>
</dbReference>
<dbReference type="PROSITE" id="PS50839">
    <property type="entry name" value="CHASE"/>
    <property type="match status" value="1"/>
</dbReference>
<protein>
    <recommendedName>
        <fullName evidence="3">histidine kinase</fullName>
        <ecNumber evidence="3">2.7.13.3</ecNumber>
    </recommendedName>
</protein>
<evidence type="ECO:0000313" key="15">
    <source>
        <dbReference type="Proteomes" id="UP001379235"/>
    </source>
</evidence>
<sequence>MDKALLSRVEKQALFHRYPRSLPLTLLTIGLLITTLFVLNIEQADAVARKMTLDTDVTALATELERKASENTAYLKAAAALFGMSKDVSHGEFSQFVAEMSADHSSRGALGMGWATWVPAGSAPAFEAEQQRLNPDAPFRIYPATDPIGDKAVISLLAPRTADNIRALGYDMYSEEIRRTAMQQAVKLNRPVGSGRVQLVQDAGRPPVSGVLIFLPVYGRQEGAQALGPLKGFIYTPVRVPELLGTAITGAHRNTGRVAVYDGEPDPARLLAATPGAFNENEFSRAKVDFAGREWTIVVSANQGAGLTRISMLVLGLGTLISLLVMAVAWLVTSRAAEDRKVLEWLTNQAALRTSLTRELNHRVKNTLANVLSIVALTRRRTRDIDEFADGLSGRLRALSATHDILSQREWTNALVGDVVESELAPYLDPEDPHAEIFGPDALLAPNDAMSLGLALHELATNAAKYGALSVPDGKVSVTWDIISPDRLSVSWREQGGPPVMAPTRRGFGLELIEKIVSQELEAPVDLSFDSNGVTCTLVVPLRSPREFTIRTGPIPARA</sequence>
<dbReference type="PANTHER" id="PTHR41523">
    <property type="entry name" value="TWO-COMPONENT SYSTEM SENSOR PROTEIN"/>
    <property type="match status" value="1"/>
</dbReference>
<keyword evidence="9" id="KW-0067">ATP-binding</keyword>
<dbReference type="EC" id="2.7.13.3" evidence="3"/>
<evidence type="ECO:0000256" key="11">
    <source>
        <dbReference type="ARBA" id="ARBA00023136"/>
    </source>
</evidence>
<keyword evidence="8" id="KW-0418">Kinase</keyword>
<dbReference type="PANTHER" id="PTHR41523:SF7">
    <property type="entry name" value="HISTIDINE KINASE"/>
    <property type="match status" value="1"/>
</dbReference>
<feature type="domain" description="CHASE" evidence="13">
    <location>
        <begin position="143"/>
        <end position="298"/>
    </location>
</feature>
<dbReference type="InterPro" id="IPR006189">
    <property type="entry name" value="CHASE_dom"/>
</dbReference>
<comment type="catalytic activity">
    <reaction evidence="1">
        <text>ATP + protein L-histidine = ADP + protein N-phospho-L-histidine.</text>
        <dbReference type="EC" id="2.7.13.3"/>
    </reaction>
</comment>
<keyword evidence="5" id="KW-0808">Transferase</keyword>
<evidence type="ECO:0000313" key="14">
    <source>
        <dbReference type="EMBL" id="MEJ6010551.1"/>
    </source>
</evidence>
<evidence type="ECO:0000256" key="5">
    <source>
        <dbReference type="ARBA" id="ARBA00022679"/>
    </source>
</evidence>
<organism evidence="14 15">
    <name type="scientific">Novosphingobium aquae</name>
    <dbReference type="NCBI Taxonomy" id="3133435"/>
    <lineage>
        <taxon>Bacteria</taxon>
        <taxon>Pseudomonadati</taxon>
        <taxon>Pseudomonadota</taxon>
        <taxon>Alphaproteobacteria</taxon>
        <taxon>Sphingomonadales</taxon>
        <taxon>Sphingomonadaceae</taxon>
        <taxon>Novosphingobium</taxon>
    </lineage>
</organism>
<evidence type="ECO:0000256" key="1">
    <source>
        <dbReference type="ARBA" id="ARBA00000085"/>
    </source>
</evidence>
<evidence type="ECO:0000256" key="7">
    <source>
        <dbReference type="ARBA" id="ARBA00022741"/>
    </source>
</evidence>
<evidence type="ECO:0000256" key="4">
    <source>
        <dbReference type="ARBA" id="ARBA00022553"/>
    </source>
</evidence>
<dbReference type="SMART" id="SM00911">
    <property type="entry name" value="HWE_HK"/>
    <property type="match status" value="1"/>
</dbReference>
<evidence type="ECO:0000256" key="3">
    <source>
        <dbReference type="ARBA" id="ARBA00012438"/>
    </source>
</evidence>
<evidence type="ECO:0000256" key="6">
    <source>
        <dbReference type="ARBA" id="ARBA00022692"/>
    </source>
</evidence>
<keyword evidence="4" id="KW-0597">Phosphoprotein</keyword>
<evidence type="ECO:0000259" key="13">
    <source>
        <dbReference type="PROSITE" id="PS50839"/>
    </source>
</evidence>
<keyword evidence="6 12" id="KW-0812">Transmembrane</keyword>